<accession>A0A6P7G0I1</accession>
<dbReference type="PANTHER" id="PTHR42643">
    <property type="entry name" value="IONOTROPIC RECEPTOR 20A-RELATED"/>
    <property type="match status" value="1"/>
</dbReference>
<organism evidence="9">
    <name type="scientific">Diabrotica virgifera virgifera</name>
    <name type="common">western corn rootworm</name>
    <dbReference type="NCBI Taxonomy" id="50390"/>
    <lineage>
        <taxon>Eukaryota</taxon>
        <taxon>Metazoa</taxon>
        <taxon>Ecdysozoa</taxon>
        <taxon>Arthropoda</taxon>
        <taxon>Hexapoda</taxon>
        <taxon>Insecta</taxon>
        <taxon>Pterygota</taxon>
        <taxon>Neoptera</taxon>
        <taxon>Endopterygota</taxon>
        <taxon>Coleoptera</taxon>
        <taxon>Polyphaga</taxon>
        <taxon>Cucujiformia</taxon>
        <taxon>Chrysomeloidea</taxon>
        <taxon>Chrysomelidae</taxon>
        <taxon>Galerucinae</taxon>
        <taxon>Diabroticina</taxon>
        <taxon>Diabroticites</taxon>
        <taxon>Diabrotica</taxon>
    </lineage>
</organism>
<evidence type="ECO:0000256" key="7">
    <source>
        <dbReference type="ARBA" id="ARBA00023180"/>
    </source>
</evidence>
<evidence type="ECO:0000256" key="4">
    <source>
        <dbReference type="ARBA" id="ARBA00022989"/>
    </source>
</evidence>
<sequence>MWDPLSKKYPGVVFLAVNMIAKVMNFTPLYLKSNPNFLAEYFQTGTYRTAAKMVKERHIDLFLYASDNQSFTRLNNLNTLVQDISFYYLTYSSNHFGINFFFNFFRRKFLVALMIIVSIITILWKVSTRDSFVNSVFNIYRINFQSSITRLSNRTSARMVFSCCLLFAFFVNAKYNSYLSSSFASSGRVKLLGSVNQFQMFKNNKQNEVKRFLYFTGYNNSLARTSNNMWLIMDHDNINSQNIRKYIENNMSISYIQIQPNNDLRKVEKYEISTEEQMTGIKYKVAARRGFLLTENMNYWIEVIHQSGLLEKWKIEQAIPLKKVVVEKPSAIFTHNLKVVYLLGAFYILNVGYIISALVFIIEVYAFKH</sequence>
<feature type="transmembrane region" description="Helical" evidence="8">
    <location>
        <begin position="84"/>
        <end position="102"/>
    </location>
</feature>
<dbReference type="InterPro" id="IPR052192">
    <property type="entry name" value="Insect_Ionotropic_Sensory_Rcpt"/>
</dbReference>
<dbReference type="RefSeq" id="XP_028138180.1">
    <property type="nucleotide sequence ID" value="XM_028282379.1"/>
</dbReference>
<dbReference type="PANTHER" id="PTHR42643:SF30">
    <property type="entry name" value="IONOTROPIC RECEPTOR 40A-RELATED"/>
    <property type="match status" value="1"/>
</dbReference>
<reference evidence="9" key="1">
    <citation type="submission" date="2025-08" db="UniProtKB">
        <authorList>
            <consortium name="RefSeq"/>
        </authorList>
    </citation>
    <scope>IDENTIFICATION</scope>
    <source>
        <tissue evidence="9">Whole insect</tissue>
    </source>
</reference>
<comment type="subcellular location">
    <subcellularLocation>
        <location evidence="1">Cell membrane</location>
        <topology evidence="1">Multi-pass membrane protein</topology>
    </subcellularLocation>
</comment>
<evidence type="ECO:0000256" key="6">
    <source>
        <dbReference type="ARBA" id="ARBA00023170"/>
    </source>
</evidence>
<dbReference type="InParanoid" id="A0A6P7G0I1"/>
<evidence type="ECO:0000256" key="8">
    <source>
        <dbReference type="SAM" id="Phobius"/>
    </source>
</evidence>
<evidence type="ECO:0000313" key="9">
    <source>
        <dbReference type="RefSeq" id="XP_028138180.1"/>
    </source>
</evidence>
<gene>
    <name evidence="9" type="primary">LOC114332549</name>
</gene>
<keyword evidence="2" id="KW-1003">Cell membrane</keyword>
<feature type="transmembrane region" description="Helical" evidence="8">
    <location>
        <begin position="339"/>
        <end position="367"/>
    </location>
</feature>
<protein>
    <submittedName>
        <fullName evidence="9">Uncharacterized protein LOC114332549 isoform X1</fullName>
    </submittedName>
</protein>
<feature type="transmembrane region" description="Helical" evidence="8">
    <location>
        <begin position="12"/>
        <end position="31"/>
    </location>
</feature>
<name>A0A6P7G0I1_DIAVI</name>
<dbReference type="AlphaFoldDB" id="A0A6P7G0I1"/>
<keyword evidence="7" id="KW-0325">Glycoprotein</keyword>
<keyword evidence="4 8" id="KW-1133">Transmembrane helix</keyword>
<evidence type="ECO:0000256" key="1">
    <source>
        <dbReference type="ARBA" id="ARBA00004651"/>
    </source>
</evidence>
<proteinExistence type="predicted"/>
<keyword evidence="5 8" id="KW-0472">Membrane</keyword>
<keyword evidence="6" id="KW-0675">Receptor</keyword>
<evidence type="ECO:0000256" key="3">
    <source>
        <dbReference type="ARBA" id="ARBA00022692"/>
    </source>
</evidence>
<evidence type="ECO:0000256" key="2">
    <source>
        <dbReference type="ARBA" id="ARBA00022475"/>
    </source>
</evidence>
<feature type="transmembrane region" description="Helical" evidence="8">
    <location>
        <begin position="109"/>
        <end position="127"/>
    </location>
</feature>
<feature type="transmembrane region" description="Helical" evidence="8">
    <location>
        <begin position="156"/>
        <end position="173"/>
    </location>
</feature>
<dbReference type="OrthoDB" id="6430908at2759"/>
<dbReference type="GO" id="GO:0005886">
    <property type="term" value="C:plasma membrane"/>
    <property type="evidence" value="ECO:0007669"/>
    <property type="project" value="UniProtKB-SubCell"/>
</dbReference>
<evidence type="ECO:0000256" key="5">
    <source>
        <dbReference type="ARBA" id="ARBA00023136"/>
    </source>
</evidence>
<keyword evidence="3 8" id="KW-0812">Transmembrane</keyword>